<reference evidence="3" key="1">
    <citation type="submission" date="2016-10" db="EMBL/GenBank/DDBJ databases">
        <authorList>
            <person name="Varghese N."/>
        </authorList>
    </citation>
    <scope>NUCLEOTIDE SEQUENCE [LARGE SCALE GENOMIC DNA]</scope>
    <source>
        <strain evidence="3">DSM 21843</strain>
    </source>
</reference>
<feature type="domain" description="SAF" evidence="1">
    <location>
        <begin position="48"/>
        <end position="110"/>
    </location>
</feature>
<dbReference type="AlphaFoldDB" id="A0A1H8PXG7"/>
<evidence type="ECO:0000313" key="2">
    <source>
        <dbReference type="EMBL" id="SEO46347.1"/>
    </source>
</evidence>
<evidence type="ECO:0000313" key="3">
    <source>
        <dbReference type="Proteomes" id="UP000182975"/>
    </source>
</evidence>
<dbReference type="InterPro" id="IPR013974">
    <property type="entry name" value="SAF"/>
</dbReference>
<dbReference type="EMBL" id="FOEC01000001">
    <property type="protein sequence ID" value="SEO46347.1"/>
    <property type="molecule type" value="Genomic_DNA"/>
</dbReference>
<dbReference type="STRING" id="79604.AAY81_00745"/>
<dbReference type="CDD" id="cd11614">
    <property type="entry name" value="SAF_CpaB_FlgA_like"/>
    <property type="match status" value="1"/>
</dbReference>
<dbReference type="NCBIfam" id="TIGR03177">
    <property type="entry name" value="pilus_cpaB"/>
    <property type="match status" value="1"/>
</dbReference>
<gene>
    <name evidence="2" type="ORF">SAMN02910314_00344</name>
</gene>
<dbReference type="Pfam" id="PF08666">
    <property type="entry name" value="SAF"/>
    <property type="match status" value="1"/>
</dbReference>
<proteinExistence type="predicted"/>
<accession>A0A1H8PXG7</accession>
<keyword evidence="3" id="KW-1185">Reference proteome</keyword>
<dbReference type="InterPro" id="IPR017592">
    <property type="entry name" value="Pilus_assmbl_Flp-typ_CpaB"/>
</dbReference>
<organism evidence="2 3">
    <name type="scientific">Denitrobacterium detoxificans</name>
    <dbReference type="NCBI Taxonomy" id="79604"/>
    <lineage>
        <taxon>Bacteria</taxon>
        <taxon>Bacillati</taxon>
        <taxon>Actinomycetota</taxon>
        <taxon>Coriobacteriia</taxon>
        <taxon>Eggerthellales</taxon>
        <taxon>Eggerthellaceae</taxon>
        <taxon>Denitrobacterium</taxon>
    </lineage>
</organism>
<dbReference type="OrthoDB" id="3177887at2"/>
<dbReference type="InterPro" id="IPR031571">
    <property type="entry name" value="RcpC_dom"/>
</dbReference>
<sequence length="214" mass="21784">MKRRGMLALSLLFGVVCALSVMAYLSMVKGQVDDARAEAMSRYGGDQVEVCVATRDIAPGEKLDASNAEVRPWLVDLLPEGAVGSLAAKDGMRLTSSIGKGEVVTEQRFSGSSDSLVVPAGYQAVGLEVESAQAVGGALSVGNNIDVYAVSASGVSCIARGVSVLACGSGSGSRSWVTLAVADEGVQEMIAATQSASLYLTLPGSSYEGSSHGA</sequence>
<protein>
    <submittedName>
        <fullName evidence="2">Pilus assembly protein CpaB</fullName>
    </submittedName>
</protein>
<dbReference type="Pfam" id="PF16976">
    <property type="entry name" value="RcpC"/>
    <property type="match status" value="1"/>
</dbReference>
<dbReference type="SMART" id="SM00858">
    <property type="entry name" value="SAF"/>
    <property type="match status" value="1"/>
</dbReference>
<name>A0A1H8PXG7_9ACTN</name>
<dbReference type="Proteomes" id="UP000182975">
    <property type="component" value="Unassembled WGS sequence"/>
</dbReference>
<dbReference type="RefSeq" id="WP_143117302.1">
    <property type="nucleotide sequence ID" value="NZ_CP011402.1"/>
</dbReference>
<evidence type="ECO:0000259" key="1">
    <source>
        <dbReference type="SMART" id="SM00858"/>
    </source>
</evidence>